<dbReference type="Proteomes" id="UP000242414">
    <property type="component" value="Unassembled WGS sequence"/>
</dbReference>
<gene>
    <name evidence="2" type="ORF">BCV72DRAFT_308661</name>
</gene>
<dbReference type="InterPro" id="IPR051207">
    <property type="entry name" value="ComplexI_NDUFA9_subunit"/>
</dbReference>
<dbReference type="InterPro" id="IPR016040">
    <property type="entry name" value="NAD(P)-bd_dom"/>
</dbReference>
<dbReference type="OrthoDB" id="275457at2759"/>
<dbReference type="SUPFAM" id="SSF51735">
    <property type="entry name" value="NAD(P)-binding Rossmann-fold domains"/>
    <property type="match status" value="1"/>
</dbReference>
<accession>A0A1X0QT71</accession>
<reference evidence="2" key="1">
    <citation type="journal article" date="2016" name="Proc. Natl. Acad. Sci. U.S.A.">
        <title>Lipid metabolic changes in an early divergent fungus govern the establishment of a mutualistic symbiosis with endobacteria.</title>
        <authorList>
            <person name="Lastovetsky O.A."/>
            <person name="Gaspar M.L."/>
            <person name="Mondo S.J."/>
            <person name="LaButti K.M."/>
            <person name="Sandor L."/>
            <person name="Grigoriev I.V."/>
            <person name="Henry S.A."/>
            <person name="Pawlowska T.E."/>
        </authorList>
    </citation>
    <scope>NUCLEOTIDE SEQUENCE [LARGE SCALE GENOMIC DNA]</scope>
    <source>
        <strain evidence="2">ATCC 52814</strain>
    </source>
</reference>
<evidence type="ECO:0000313" key="2">
    <source>
        <dbReference type="EMBL" id="ORE02960.1"/>
    </source>
</evidence>
<dbReference type="PANTHER" id="PTHR12126">
    <property type="entry name" value="NADH-UBIQUINONE OXIDOREDUCTASE 39 KDA SUBUNIT-RELATED"/>
    <property type="match status" value="1"/>
</dbReference>
<organism evidence="2">
    <name type="scientific">Rhizopus microsporus var. microsporus</name>
    <dbReference type="NCBI Taxonomy" id="86635"/>
    <lineage>
        <taxon>Eukaryota</taxon>
        <taxon>Fungi</taxon>
        <taxon>Fungi incertae sedis</taxon>
        <taxon>Mucoromycota</taxon>
        <taxon>Mucoromycotina</taxon>
        <taxon>Mucoromycetes</taxon>
        <taxon>Mucorales</taxon>
        <taxon>Mucorineae</taxon>
        <taxon>Rhizopodaceae</taxon>
        <taxon>Rhizopus</taxon>
    </lineage>
</organism>
<dbReference type="Pfam" id="PF13460">
    <property type="entry name" value="NAD_binding_10"/>
    <property type="match status" value="1"/>
</dbReference>
<evidence type="ECO:0000259" key="1">
    <source>
        <dbReference type="Pfam" id="PF13460"/>
    </source>
</evidence>
<dbReference type="VEuPathDB" id="FungiDB:BCV72DRAFT_308661"/>
<dbReference type="Gene3D" id="3.40.50.720">
    <property type="entry name" value="NAD(P)-binding Rossmann-like Domain"/>
    <property type="match status" value="1"/>
</dbReference>
<sequence length="379" mass="42221">MLSPVALKHIGRSNVAAKVAAVSQTRSLHDLTFRKKTGQPMIRYGLGGRSSTNGHIATVFGCTGFLGRYVVNRLAQQGTQVVVAYRDPDEVRHLKVCGDLGQVIPLEFDLRNKEQLAECVRHSDIVYNLVGRDYETKNFTFEHVHVDGARALAEAAAENGVARFVQVSALNASADSPSKFLRSKALGEKAVREVIPDATIVRPGTMWGHEDRFLNRIGAGEGWQYWVNQGNTKIRPVSAIDVAHALEVMLTAESTMGKTYELYGPKEYKVKEIFELAREISMKPIPIRNVPDNILRLVATAIDKLPYNQMVSPDLIERMKLDDKPTPGALTFADLYIEPTSLETVAIQFLRRFRSNAVFDLPYEKGEGQVKKGVYHLID</sequence>
<name>A0A1X0QT71_RHIZD</name>
<proteinExistence type="predicted"/>
<dbReference type="GO" id="GO:0005739">
    <property type="term" value="C:mitochondrion"/>
    <property type="evidence" value="ECO:0007669"/>
    <property type="project" value="TreeGrafter"/>
</dbReference>
<dbReference type="AlphaFoldDB" id="A0A1X0QT71"/>
<dbReference type="PANTHER" id="PTHR12126:SF11">
    <property type="entry name" value="NADH DEHYDROGENASE [UBIQUINONE] 1 ALPHA SUBCOMPLEX SUBUNIT 9, MITOCHONDRIAL"/>
    <property type="match status" value="1"/>
</dbReference>
<dbReference type="InterPro" id="IPR036291">
    <property type="entry name" value="NAD(P)-bd_dom_sf"/>
</dbReference>
<dbReference type="EMBL" id="KV922024">
    <property type="protein sequence ID" value="ORE02960.1"/>
    <property type="molecule type" value="Genomic_DNA"/>
</dbReference>
<dbReference type="GO" id="GO:0044877">
    <property type="term" value="F:protein-containing complex binding"/>
    <property type="evidence" value="ECO:0007669"/>
    <property type="project" value="TreeGrafter"/>
</dbReference>
<feature type="domain" description="NAD(P)-binding" evidence="1">
    <location>
        <begin position="61"/>
        <end position="208"/>
    </location>
</feature>
<protein>
    <submittedName>
        <fullName evidence="2">NAD(P)-binding protein</fullName>
    </submittedName>
</protein>
<dbReference type="CDD" id="cd05271">
    <property type="entry name" value="NDUFA9_like_SDR_a"/>
    <property type="match status" value="1"/>
</dbReference>